<evidence type="ECO:0000313" key="3">
    <source>
        <dbReference type="Proteomes" id="UP000315082"/>
    </source>
</evidence>
<evidence type="ECO:0000259" key="1">
    <source>
        <dbReference type="Pfam" id="PF00085"/>
    </source>
</evidence>
<dbReference type="EMBL" id="CP036348">
    <property type="protein sequence ID" value="QDV71684.1"/>
    <property type="molecule type" value="Genomic_DNA"/>
</dbReference>
<dbReference type="AlphaFoldDB" id="A0A518K1J2"/>
<accession>A0A518K1J2</accession>
<dbReference type="RefSeq" id="WP_145102402.1">
    <property type="nucleotide sequence ID" value="NZ_CP036348.1"/>
</dbReference>
<dbReference type="Proteomes" id="UP000315082">
    <property type="component" value="Chromosome"/>
</dbReference>
<reference evidence="2 3" key="1">
    <citation type="submission" date="2019-02" db="EMBL/GenBank/DDBJ databases">
        <title>Deep-cultivation of Planctomycetes and their phenomic and genomic characterization uncovers novel biology.</title>
        <authorList>
            <person name="Wiegand S."/>
            <person name="Jogler M."/>
            <person name="Boedeker C."/>
            <person name="Pinto D."/>
            <person name="Vollmers J."/>
            <person name="Rivas-Marin E."/>
            <person name="Kohn T."/>
            <person name="Peeters S.H."/>
            <person name="Heuer A."/>
            <person name="Rast P."/>
            <person name="Oberbeckmann S."/>
            <person name="Bunk B."/>
            <person name="Jeske O."/>
            <person name="Meyerdierks A."/>
            <person name="Storesund J.E."/>
            <person name="Kallscheuer N."/>
            <person name="Luecker S."/>
            <person name="Lage O.M."/>
            <person name="Pohl T."/>
            <person name="Merkel B.J."/>
            <person name="Hornburger P."/>
            <person name="Mueller R.-W."/>
            <person name="Bruemmer F."/>
            <person name="Labrenz M."/>
            <person name="Spormann A.M."/>
            <person name="Op den Camp H."/>
            <person name="Overmann J."/>
            <person name="Amann R."/>
            <person name="Jetten M.S.M."/>
            <person name="Mascher T."/>
            <person name="Medema M.H."/>
            <person name="Devos D.P."/>
            <person name="Kaster A.-K."/>
            <person name="Ovreas L."/>
            <person name="Rohde M."/>
            <person name="Galperin M.Y."/>
            <person name="Jogler C."/>
        </authorList>
    </citation>
    <scope>NUCLEOTIDE SEQUENCE [LARGE SCALE GENOMIC DNA]</scope>
    <source>
        <strain evidence="2 3">Poly24</strain>
    </source>
</reference>
<dbReference type="Pfam" id="PF00085">
    <property type="entry name" value="Thioredoxin"/>
    <property type="match status" value="1"/>
</dbReference>
<dbReference type="KEGG" id="rcf:Poly24_54230"/>
<protein>
    <submittedName>
        <fullName evidence="2">Thioredoxin-1</fullName>
    </submittedName>
</protein>
<feature type="domain" description="Thioredoxin" evidence="1">
    <location>
        <begin position="12"/>
        <end position="87"/>
    </location>
</feature>
<organism evidence="2 3">
    <name type="scientific">Rosistilla carotiformis</name>
    <dbReference type="NCBI Taxonomy" id="2528017"/>
    <lineage>
        <taxon>Bacteria</taxon>
        <taxon>Pseudomonadati</taxon>
        <taxon>Planctomycetota</taxon>
        <taxon>Planctomycetia</taxon>
        <taxon>Pirellulales</taxon>
        <taxon>Pirellulaceae</taxon>
        <taxon>Rosistilla</taxon>
    </lineage>
</organism>
<proteinExistence type="predicted"/>
<dbReference type="OrthoDB" id="9790390at2"/>
<gene>
    <name evidence="2" type="primary">trxA_5</name>
    <name evidence="2" type="ORF">Poly24_54230</name>
</gene>
<name>A0A518K1J2_9BACT</name>
<dbReference type="InterPro" id="IPR036249">
    <property type="entry name" value="Thioredoxin-like_sf"/>
</dbReference>
<dbReference type="CDD" id="cd02947">
    <property type="entry name" value="TRX_family"/>
    <property type="match status" value="1"/>
</dbReference>
<dbReference type="SUPFAM" id="SSF52833">
    <property type="entry name" value="Thioredoxin-like"/>
    <property type="match status" value="1"/>
</dbReference>
<dbReference type="Gene3D" id="3.40.30.10">
    <property type="entry name" value="Glutaredoxin"/>
    <property type="match status" value="1"/>
</dbReference>
<sequence length="112" mass="12569">MKLRDLQTLTDSKDQFVLLEFYADWSPCRSLTPCELTAVAAAHQTPLVVEHIDVTQSPGASEAFMIDTVPSVLLYRGGTLFQRWDGPCNPLIIVQDFEQVITEWAVCEACHE</sequence>
<evidence type="ECO:0000313" key="2">
    <source>
        <dbReference type="EMBL" id="QDV71684.1"/>
    </source>
</evidence>
<dbReference type="InterPro" id="IPR013766">
    <property type="entry name" value="Thioredoxin_domain"/>
</dbReference>
<keyword evidence="3" id="KW-1185">Reference proteome</keyword>